<name>A0ABS5LGV0_9BACI</name>
<keyword evidence="1" id="KW-0677">Repeat</keyword>
<dbReference type="InterPro" id="IPR035490">
    <property type="entry name" value="GlmS/FrlB_SIS"/>
</dbReference>
<proteinExistence type="predicted"/>
<evidence type="ECO:0000313" key="3">
    <source>
        <dbReference type="EMBL" id="MBS2969824.1"/>
    </source>
</evidence>
<dbReference type="EMBL" id="JAGVRK010000001">
    <property type="protein sequence ID" value="MBS2969824.1"/>
    <property type="molecule type" value="Genomic_DNA"/>
</dbReference>
<dbReference type="SUPFAM" id="SSF53697">
    <property type="entry name" value="SIS domain"/>
    <property type="match status" value="1"/>
</dbReference>
<protein>
    <submittedName>
        <fullName evidence="3">SIS domain-containing protein</fullName>
    </submittedName>
</protein>
<evidence type="ECO:0000259" key="2">
    <source>
        <dbReference type="PROSITE" id="PS51464"/>
    </source>
</evidence>
<accession>A0ABS5LGV0</accession>
<dbReference type="Proteomes" id="UP000682403">
    <property type="component" value="Unassembled WGS sequence"/>
</dbReference>
<dbReference type="Pfam" id="PF01380">
    <property type="entry name" value="SIS"/>
    <property type="match status" value="2"/>
</dbReference>
<evidence type="ECO:0000256" key="1">
    <source>
        <dbReference type="ARBA" id="ARBA00022737"/>
    </source>
</evidence>
<dbReference type="PANTHER" id="PTHR10937">
    <property type="entry name" value="GLUCOSAMINE--FRUCTOSE-6-PHOSPHATE AMINOTRANSFERASE, ISOMERIZING"/>
    <property type="match status" value="1"/>
</dbReference>
<dbReference type="InterPro" id="IPR001347">
    <property type="entry name" value="SIS_dom"/>
</dbReference>
<reference evidence="3 4" key="1">
    <citation type="submission" date="2021-04" db="EMBL/GenBank/DDBJ databases">
        <title>Metabacillus sp. strain KIGAM252 whole genome sequence.</title>
        <authorList>
            <person name="Seo M.-J."/>
            <person name="Cho E.-S."/>
            <person name="Hwang C.Y."/>
            <person name="Yoon D.J."/>
        </authorList>
    </citation>
    <scope>NUCLEOTIDE SEQUENCE [LARGE SCALE GENOMIC DNA]</scope>
    <source>
        <strain evidence="3 4">KIGAM252</strain>
    </source>
</reference>
<evidence type="ECO:0000313" key="4">
    <source>
        <dbReference type="Proteomes" id="UP000682403"/>
    </source>
</evidence>
<organism evidence="3 4">
    <name type="scientific">Metabacillus flavus</name>
    <dbReference type="NCBI Taxonomy" id="2823519"/>
    <lineage>
        <taxon>Bacteria</taxon>
        <taxon>Bacillati</taxon>
        <taxon>Bacillota</taxon>
        <taxon>Bacilli</taxon>
        <taxon>Bacillales</taxon>
        <taxon>Bacillaceae</taxon>
        <taxon>Metabacillus</taxon>
    </lineage>
</organism>
<sequence>MESFTLNEINDQGTIIEKTFFAVDNLSFEALNPGTILLFTGCGTSYYLAHSAAKYYQKITGRPAAAVPASELILCPDEVLAKDAVYRIAVISRSGTTSEAVEAVNKVRDRKNVSVMAVTCNEDSPLCISCDEAIVLSHVNEKSVVMTQSFSAMLYALQLYAAHNANDPAAWNELKALPGKMKEALNLSEKVKNFSESIEWENVIYLGSGIYNGIAKEATLKLKEMTQTVCESYCSLEFRHGPISIAGNKTAVILIGSSSTLKYDLPLLEDCRKLGAEVYYLGPVLSSEDREKVTESFVLPNGAADHHLVLAMPYVQKIAYYRACLLGLNPDLPKNLTQVVHIPI</sequence>
<dbReference type="InterPro" id="IPR046348">
    <property type="entry name" value="SIS_dom_sf"/>
</dbReference>
<dbReference type="RefSeq" id="WP_211559481.1">
    <property type="nucleotide sequence ID" value="NZ_JAGVRK010000001.1"/>
</dbReference>
<feature type="domain" description="SIS" evidence="2">
    <location>
        <begin position="27"/>
        <end position="170"/>
    </location>
</feature>
<dbReference type="CDD" id="cd05009">
    <property type="entry name" value="SIS_GlmS_GlmD_2"/>
    <property type="match status" value="1"/>
</dbReference>
<dbReference type="CDD" id="cd05008">
    <property type="entry name" value="SIS_GlmS_GlmD_1"/>
    <property type="match status" value="1"/>
</dbReference>
<keyword evidence="4" id="KW-1185">Reference proteome</keyword>
<dbReference type="PANTHER" id="PTHR10937:SF4">
    <property type="entry name" value="GLUCOSAMINE-6-PHOSPHATE DEAMINASE"/>
    <property type="match status" value="1"/>
</dbReference>
<dbReference type="InterPro" id="IPR035466">
    <property type="entry name" value="GlmS/AgaS_SIS"/>
</dbReference>
<dbReference type="PROSITE" id="PS51464">
    <property type="entry name" value="SIS"/>
    <property type="match status" value="2"/>
</dbReference>
<dbReference type="Gene3D" id="3.40.50.10490">
    <property type="entry name" value="Glucose-6-phosphate isomerase like protein, domain 1"/>
    <property type="match status" value="2"/>
</dbReference>
<feature type="domain" description="SIS" evidence="2">
    <location>
        <begin position="187"/>
        <end position="333"/>
    </location>
</feature>
<comment type="caution">
    <text evidence="3">The sequence shown here is derived from an EMBL/GenBank/DDBJ whole genome shotgun (WGS) entry which is preliminary data.</text>
</comment>
<gene>
    <name evidence="3" type="ORF">J9317_13715</name>
</gene>